<dbReference type="PANTHER" id="PTHR43364">
    <property type="entry name" value="NADH-SPECIFIC METHYLGLYOXAL REDUCTASE-RELATED"/>
    <property type="match status" value="1"/>
</dbReference>
<keyword evidence="4" id="KW-1185">Reference proteome</keyword>
<dbReference type="PRINTS" id="PR00069">
    <property type="entry name" value="ALDKETRDTASE"/>
</dbReference>
<keyword evidence="1" id="KW-0560">Oxidoreductase</keyword>
<dbReference type="InterPro" id="IPR020471">
    <property type="entry name" value="AKR"/>
</dbReference>
<accession>A0A8E2E3Q2</accession>
<proteinExistence type="predicted"/>
<dbReference type="InterPro" id="IPR050523">
    <property type="entry name" value="AKR_Detox_Biosynth"/>
</dbReference>
<dbReference type="InterPro" id="IPR023210">
    <property type="entry name" value="NADP_OxRdtase_dom"/>
</dbReference>
<gene>
    <name evidence="3" type="ORF">K432DRAFT_385140</name>
</gene>
<dbReference type="CDD" id="cd19075">
    <property type="entry name" value="AKR_AKR7A1-5"/>
    <property type="match status" value="1"/>
</dbReference>
<evidence type="ECO:0000259" key="2">
    <source>
        <dbReference type="Pfam" id="PF00248"/>
    </source>
</evidence>
<dbReference type="AlphaFoldDB" id="A0A8E2E3Q2"/>
<dbReference type="PANTHER" id="PTHR43364:SF4">
    <property type="entry name" value="NAD(P)-LINKED OXIDOREDUCTASE SUPERFAMILY PROTEIN"/>
    <property type="match status" value="1"/>
</dbReference>
<dbReference type="GO" id="GO:0016491">
    <property type="term" value="F:oxidoreductase activity"/>
    <property type="evidence" value="ECO:0007669"/>
    <property type="project" value="UniProtKB-KW"/>
</dbReference>
<name>A0A8E2E3Q2_9PEZI</name>
<dbReference type="Gene3D" id="3.20.20.100">
    <property type="entry name" value="NADP-dependent oxidoreductase domain"/>
    <property type="match status" value="1"/>
</dbReference>
<feature type="domain" description="NADP-dependent oxidoreductase" evidence="2">
    <location>
        <begin position="5"/>
        <end position="303"/>
    </location>
</feature>
<evidence type="ECO:0000313" key="3">
    <source>
        <dbReference type="EMBL" id="OCK76837.1"/>
    </source>
</evidence>
<dbReference type="Proteomes" id="UP000250266">
    <property type="component" value="Unassembled WGS sequence"/>
</dbReference>
<dbReference type="Pfam" id="PF00248">
    <property type="entry name" value="Aldo_ket_red"/>
    <property type="match status" value="1"/>
</dbReference>
<organism evidence="3 4">
    <name type="scientific">Lepidopterella palustris CBS 459.81</name>
    <dbReference type="NCBI Taxonomy" id="1314670"/>
    <lineage>
        <taxon>Eukaryota</taxon>
        <taxon>Fungi</taxon>
        <taxon>Dikarya</taxon>
        <taxon>Ascomycota</taxon>
        <taxon>Pezizomycotina</taxon>
        <taxon>Dothideomycetes</taxon>
        <taxon>Pleosporomycetidae</taxon>
        <taxon>Mytilinidiales</taxon>
        <taxon>Argynnaceae</taxon>
        <taxon>Lepidopterella</taxon>
    </lineage>
</organism>
<evidence type="ECO:0000256" key="1">
    <source>
        <dbReference type="ARBA" id="ARBA00023002"/>
    </source>
</evidence>
<sequence>MSCIKIVVGGAAFNSSFGAFPDVSTVQKALHLLKDLGVKNIDAAKAYGDCEELLGGAGAGNDFIIDTKVPGGLQPGSATKANIIADVTASLQKLKVDKVDVLYIHAPDPSIPLSETLAGINEVYEMGLFARFGLSNYTPEDVEKVYELCKAHGYVLPSVYQGNYSAVARKPEDVLFPVLRRLGIAFYAYSPLAGGFLTKSKEQVLEGAGRFGDSPFATLYNALYSKPSYLDVLAEWNAIAVMEGCSKAELAYRWVAYNSPLKEEFGDALIFGGNSMAQLEGTVKGLKEGPLSKEACKRIEGVWKRIEHEAPMDNYQTMLELGK</sequence>
<dbReference type="SUPFAM" id="SSF51430">
    <property type="entry name" value="NAD(P)-linked oxidoreductase"/>
    <property type="match status" value="1"/>
</dbReference>
<protein>
    <submittedName>
        <fullName evidence="3">Aldehyde reductase</fullName>
    </submittedName>
</protein>
<evidence type="ECO:0000313" key="4">
    <source>
        <dbReference type="Proteomes" id="UP000250266"/>
    </source>
</evidence>
<reference evidence="3 4" key="1">
    <citation type="journal article" date="2016" name="Nat. Commun.">
        <title>Ectomycorrhizal ecology is imprinted in the genome of the dominant symbiotic fungus Cenococcum geophilum.</title>
        <authorList>
            <consortium name="DOE Joint Genome Institute"/>
            <person name="Peter M."/>
            <person name="Kohler A."/>
            <person name="Ohm R.A."/>
            <person name="Kuo A."/>
            <person name="Krutzmann J."/>
            <person name="Morin E."/>
            <person name="Arend M."/>
            <person name="Barry K.W."/>
            <person name="Binder M."/>
            <person name="Choi C."/>
            <person name="Clum A."/>
            <person name="Copeland A."/>
            <person name="Grisel N."/>
            <person name="Haridas S."/>
            <person name="Kipfer T."/>
            <person name="LaButti K."/>
            <person name="Lindquist E."/>
            <person name="Lipzen A."/>
            <person name="Maire R."/>
            <person name="Meier B."/>
            <person name="Mihaltcheva S."/>
            <person name="Molinier V."/>
            <person name="Murat C."/>
            <person name="Poggeler S."/>
            <person name="Quandt C.A."/>
            <person name="Sperisen C."/>
            <person name="Tritt A."/>
            <person name="Tisserant E."/>
            <person name="Crous P.W."/>
            <person name="Henrissat B."/>
            <person name="Nehls U."/>
            <person name="Egli S."/>
            <person name="Spatafora J.W."/>
            <person name="Grigoriev I.V."/>
            <person name="Martin F.M."/>
        </authorList>
    </citation>
    <scope>NUCLEOTIDE SEQUENCE [LARGE SCALE GENOMIC DNA]</scope>
    <source>
        <strain evidence="3 4">CBS 459.81</strain>
    </source>
</reference>
<dbReference type="OrthoDB" id="48988at2759"/>
<dbReference type="InterPro" id="IPR036812">
    <property type="entry name" value="NAD(P)_OxRdtase_dom_sf"/>
</dbReference>
<dbReference type="EMBL" id="KV745175">
    <property type="protein sequence ID" value="OCK76837.1"/>
    <property type="molecule type" value="Genomic_DNA"/>
</dbReference>